<evidence type="ECO:0000256" key="1">
    <source>
        <dbReference type="ARBA" id="ARBA00001971"/>
    </source>
</evidence>
<dbReference type="GO" id="GO:0005789">
    <property type="term" value="C:endoplasmic reticulum membrane"/>
    <property type="evidence" value="ECO:0007669"/>
    <property type="project" value="UniProtKB-SubCell"/>
</dbReference>
<dbReference type="PANTHER" id="PTHR24300">
    <property type="entry name" value="CYTOCHROME P450 508A4-RELATED"/>
    <property type="match status" value="1"/>
</dbReference>
<evidence type="ECO:0000313" key="15">
    <source>
        <dbReference type="Proteomes" id="UP000792457"/>
    </source>
</evidence>
<reference evidence="14" key="1">
    <citation type="submission" date="2013-04" db="EMBL/GenBank/DDBJ databases">
        <authorList>
            <person name="Qu J."/>
            <person name="Murali S.C."/>
            <person name="Bandaranaike D."/>
            <person name="Bellair M."/>
            <person name="Blankenburg K."/>
            <person name="Chao H."/>
            <person name="Dinh H."/>
            <person name="Doddapaneni H."/>
            <person name="Downs B."/>
            <person name="Dugan-Rocha S."/>
            <person name="Elkadiri S."/>
            <person name="Gnanaolivu R.D."/>
            <person name="Hernandez B."/>
            <person name="Javaid M."/>
            <person name="Jayaseelan J.C."/>
            <person name="Lee S."/>
            <person name="Li M."/>
            <person name="Ming W."/>
            <person name="Munidasa M."/>
            <person name="Muniz J."/>
            <person name="Nguyen L."/>
            <person name="Ongeri F."/>
            <person name="Osuji N."/>
            <person name="Pu L.-L."/>
            <person name="Puazo M."/>
            <person name="Qu C."/>
            <person name="Quiroz J."/>
            <person name="Raj R."/>
            <person name="Weissenberger G."/>
            <person name="Xin Y."/>
            <person name="Zou X."/>
            <person name="Han Y."/>
            <person name="Richards S."/>
            <person name="Worley K."/>
            <person name="Muzny D."/>
            <person name="Gibbs R."/>
        </authorList>
    </citation>
    <scope>NUCLEOTIDE SEQUENCE</scope>
    <source>
        <strain evidence="14">Sampled in the wild</strain>
    </source>
</reference>
<evidence type="ECO:0000256" key="4">
    <source>
        <dbReference type="ARBA" id="ARBA00004406"/>
    </source>
</evidence>
<keyword evidence="10" id="KW-0560">Oxidoreductase</keyword>
<dbReference type="PRINTS" id="PR00463">
    <property type="entry name" value="EP450I"/>
</dbReference>
<evidence type="ECO:0000313" key="14">
    <source>
        <dbReference type="EMBL" id="KAG8228077.1"/>
    </source>
</evidence>
<keyword evidence="13" id="KW-0472">Membrane</keyword>
<keyword evidence="15" id="KW-1185">Reference proteome</keyword>
<evidence type="ECO:0000256" key="6">
    <source>
        <dbReference type="ARBA" id="ARBA00022617"/>
    </source>
</evidence>
<dbReference type="InterPro" id="IPR001128">
    <property type="entry name" value="Cyt_P450"/>
</dbReference>
<evidence type="ECO:0000256" key="10">
    <source>
        <dbReference type="ARBA" id="ARBA00023002"/>
    </source>
</evidence>
<dbReference type="GO" id="GO:0005506">
    <property type="term" value="F:iron ion binding"/>
    <property type="evidence" value="ECO:0007669"/>
    <property type="project" value="InterPro"/>
</dbReference>
<dbReference type="GO" id="GO:0008395">
    <property type="term" value="F:steroid hydroxylase activity"/>
    <property type="evidence" value="ECO:0007669"/>
    <property type="project" value="TreeGrafter"/>
</dbReference>
<dbReference type="Proteomes" id="UP000792457">
    <property type="component" value="Unassembled WGS sequence"/>
</dbReference>
<dbReference type="EMBL" id="KZ308358">
    <property type="protein sequence ID" value="KAG8228077.1"/>
    <property type="molecule type" value="Genomic_DNA"/>
</dbReference>
<keyword evidence="9" id="KW-0492">Microsome</keyword>
<protein>
    <recommendedName>
        <fullName evidence="16">Cytochrome P450</fullName>
    </recommendedName>
</protein>
<dbReference type="PANTHER" id="PTHR24300:SF376">
    <property type="entry name" value="CYTOCHROME P450 15A1"/>
    <property type="match status" value="1"/>
</dbReference>
<dbReference type="AlphaFoldDB" id="A0A8K0K4A8"/>
<dbReference type="OrthoDB" id="1055148at2759"/>
<evidence type="ECO:0000256" key="2">
    <source>
        <dbReference type="ARBA" id="ARBA00003690"/>
    </source>
</evidence>
<evidence type="ECO:0000256" key="12">
    <source>
        <dbReference type="ARBA" id="ARBA00023033"/>
    </source>
</evidence>
<evidence type="ECO:0000256" key="3">
    <source>
        <dbReference type="ARBA" id="ARBA00004174"/>
    </source>
</evidence>
<dbReference type="GO" id="GO:0006082">
    <property type="term" value="P:organic acid metabolic process"/>
    <property type="evidence" value="ECO:0007669"/>
    <property type="project" value="TreeGrafter"/>
</dbReference>
<evidence type="ECO:0000256" key="5">
    <source>
        <dbReference type="ARBA" id="ARBA00010617"/>
    </source>
</evidence>
<dbReference type="SUPFAM" id="SSF48264">
    <property type="entry name" value="Cytochrome P450"/>
    <property type="match status" value="1"/>
</dbReference>
<keyword evidence="7" id="KW-0479">Metal-binding</keyword>
<dbReference type="InterPro" id="IPR036396">
    <property type="entry name" value="Cyt_P450_sf"/>
</dbReference>
<dbReference type="InterPro" id="IPR050182">
    <property type="entry name" value="Cytochrome_P450_fam2"/>
</dbReference>
<feature type="non-terminal residue" evidence="14">
    <location>
        <position position="1"/>
    </location>
</feature>
<name>A0A8K0K4A8_LADFU</name>
<gene>
    <name evidence="14" type="ORF">J437_LFUL009049</name>
</gene>
<comment type="similarity">
    <text evidence="5">Belongs to the cytochrome P450 family.</text>
</comment>
<keyword evidence="6" id="KW-0349">Heme</keyword>
<keyword evidence="8" id="KW-0256">Endoplasmic reticulum</keyword>
<reference evidence="14" key="2">
    <citation type="submission" date="2017-10" db="EMBL/GenBank/DDBJ databases">
        <title>Ladona fulva Genome sequencing and assembly.</title>
        <authorList>
            <person name="Murali S."/>
            <person name="Richards S."/>
            <person name="Bandaranaike D."/>
            <person name="Bellair M."/>
            <person name="Blankenburg K."/>
            <person name="Chao H."/>
            <person name="Dinh H."/>
            <person name="Doddapaneni H."/>
            <person name="Dugan-Rocha S."/>
            <person name="Elkadiri S."/>
            <person name="Gnanaolivu R."/>
            <person name="Hernandez B."/>
            <person name="Skinner E."/>
            <person name="Javaid M."/>
            <person name="Lee S."/>
            <person name="Li M."/>
            <person name="Ming W."/>
            <person name="Munidasa M."/>
            <person name="Muniz J."/>
            <person name="Nguyen L."/>
            <person name="Hughes D."/>
            <person name="Osuji N."/>
            <person name="Pu L.-L."/>
            <person name="Puazo M."/>
            <person name="Qu C."/>
            <person name="Quiroz J."/>
            <person name="Raj R."/>
            <person name="Weissenberger G."/>
            <person name="Xin Y."/>
            <person name="Zou X."/>
            <person name="Han Y."/>
            <person name="Worley K."/>
            <person name="Muzny D."/>
            <person name="Gibbs R."/>
        </authorList>
    </citation>
    <scope>NUCLEOTIDE SEQUENCE</scope>
    <source>
        <strain evidence="14">Sampled in the wild</strain>
    </source>
</reference>
<evidence type="ECO:0000256" key="7">
    <source>
        <dbReference type="ARBA" id="ARBA00022723"/>
    </source>
</evidence>
<comment type="subcellular location">
    <subcellularLocation>
        <location evidence="4">Endoplasmic reticulum membrane</location>
        <topology evidence="4">Peripheral membrane protein</topology>
    </subcellularLocation>
    <subcellularLocation>
        <location evidence="3">Microsome membrane</location>
        <topology evidence="3">Peripheral membrane protein</topology>
    </subcellularLocation>
</comment>
<evidence type="ECO:0008006" key="16">
    <source>
        <dbReference type="Google" id="ProtNLM"/>
    </source>
</evidence>
<evidence type="ECO:0000256" key="9">
    <source>
        <dbReference type="ARBA" id="ARBA00022848"/>
    </source>
</evidence>
<dbReference type="InterPro" id="IPR002401">
    <property type="entry name" value="Cyt_P450_E_grp-I"/>
</dbReference>
<dbReference type="GO" id="GO:0020037">
    <property type="term" value="F:heme binding"/>
    <property type="evidence" value="ECO:0007669"/>
    <property type="project" value="InterPro"/>
</dbReference>
<comment type="cofactor">
    <cofactor evidence="1">
        <name>heme</name>
        <dbReference type="ChEBI" id="CHEBI:30413"/>
    </cofactor>
</comment>
<keyword evidence="11" id="KW-0408">Iron</keyword>
<evidence type="ECO:0000256" key="13">
    <source>
        <dbReference type="ARBA" id="ARBA00023136"/>
    </source>
</evidence>
<organism evidence="14 15">
    <name type="scientific">Ladona fulva</name>
    <name type="common">Scarce chaser dragonfly</name>
    <name type="synonym">Libellula fulva</name>
    <dbReference type="NCBI Taxonomy" id="123851"/>
    <lineage>
        <taxon>Eukaryota</taxon>
        <taxon>Metazoa</taxon>
        <taxon>Ecdysozoa</taxon>
        <taxon>Arthropoda</taxon>
        <taxon>Hexapoda</taxon>
        <taxon>Insecta</taxon>
        <taxon>Pterygota</taxon>
        <taxon>Palaeoptera</taxon>
        <taxon>Odonata</taxon>
        <taxon>Epiprocta</taxon>
        <taxon>Anisoptera</taxon>
        <taxon>Libelluloidea</taxon>
        <taxon>Libellulidae</taxon>
        <taxon>Ladona</taxon>
    </lineage>
</organism>
<sequence length="277" mass="32455">MFGKGVIFTDGEEWKEQRRFALRNLRDLGFGKRSMESMIREEALELVTRLTEMGKKAGTEGVDMERVFTIPVLNSLWSIMTGQSYSQEDEKLKKFTDLLMTVSRLMTSSAMLDSYPWLRFFYPWFKKYDALRTELRNFFMETVEDHKKTKTDGEPRDFIDTYLDEMKRREGDESYFSEVQLLAICDDLFTAGTETTSYTLAFGVIFLLHHPDVQAKMHEELDRVIGKDRFPTLDDKPNLPYVNAVLLEILRYCNVVPMTVPHRCLKSTEFRGYTITE</sequence>
<dbReference type="Pfam" id="PF00067">
    <property type="entry name" value="p450"/>
    <property type="match status" value="1"/>
</dbReference>
<evidence type="ECO:0000256" key="11">
    <source>
        <dbReference type="ARBA" id="ARBA00023004"/>
    </source>
</evidence>
<evidence type="ECO:0000256" key="8">
    <source>
        <dbReference type="ARBA" id="ARBA00022824"/>
    </source>
</evidence>
<keyword evidence="12" id="KW-0503">Monooxygenase</keyword>
<accession>A0A8K0K4A8</accession>
<dbReference type="FunFam" id="1.10.630.10:FF:000238">
    <property type="entry name" value="Cytochrome P450 2A6"/>
    <property type="match status" value="1"/>
</dbReference>
<dbReference type="Gene3D" id="1.10.630.10">
    <property type="entry name" value="Cytochrome P450"/>
    <property type="match status" value="1"/>
</dbReference>
<comment type="caution">
    <text evidence="14">The sequence shown here is derived from an EMBL/GenBank/DDBJ whole genome shotgun (WGS) entry which is preliminary data.</text>
</comment>
<dbReference type="GO" id="GO:0016712">
    <property type="term" value="F:oxidoreductase activity, acting on paired donors, with incorporation or reduction of molecular oxygen, reduced flavin or flavoprotein as one donor, and incorporation of one atom of oxygen"/>
    <property type="evidence" value="ECO:0007669"/>
    <property type="project" value="TreeGrafter"/>
</dbReference>
<comment type="function">
    <text evidence="2">May be involved in the metabolism of insect hormones and in the breakdown of synthetic insecticides.</text>
</comment>
<dbReference type="GO" id="GO:0006805">
    <property type="term" value="P:xenobiotic metabolic process"/>
    <property type="evidence" value="ECO:0007669"/>
    <property type="project" value="TreeGrafter"/>
</dbReference>
<proteinExistence type="inferred from homology"/>